<dbReference type="InterPro" id="IPR036291">
    <property type="entry name" value="NAD(P)-bd_dom_sf"/>
</dbReference>
<keyword evidence="1" id="KW-0560">Oxidoreductase</keyword>
<evidence type="ECO:0000259" key="2">
    <source>
        <dbReference type="Pfam" id="PF03807"/>
    </source>
</evidence>
<sequence length="201" mass="22119">MKVGILGTGRMGSRLAAMYARAGHEVTLGSRDLEKARSLVADLGLKTLTAGDYDQALAAPIVLPAIFMRDGLLALLERLGPTLEGKILIDITNPFNADYSDFTTPWDVSSAEQIAEALPRTRVVGAFKNVWWNTFDRPDFDTTVSDVLVISDDHEAKQEVMRLGTATPFRYVDAGPLINARTVERMTLLAEQLDYGFFPRA</sequence>
<evidence type="ECO:0000256" key="1">
    <source>
        <dbReference type="ARBA" id="ARBA00023002"/>
    </source>
</evidence>
<dbReference type="InterPro" id="IPR051267">
    <property type="entry name" value="STEAP_metalloreductase"/>
</dbReference>
<proteinExistence type="predicted"/>
<protein>
    <submittedName>
        <fullName evidence="3">NADPH-dependent F420 reductase</fullName>
    </submittedName>
</protein>
<dbReference type="RefSeq" id="WP_184546312.1">
    <property type="nucleotide sequence ID" value="NZ_JACHMP010000001.1"/>
</dbReference>
<organism evidence="3 4">
    <name type="scientific">Streptosporangium becharense</name>
    <dbReference type="NCBI Taxonomy" id="1816182"/>
    <lineage>
        <taxon>Bacteria</taxon>
        <taxon>Bacillati</taxon>
        <taxon>Actinomycetota</taxon>
        <taxon>Actinomycetes</taxon>
        <taxon>Streptosporangiales</taxon>
        <taxon>Streptosporangiaceae</taxon>
        <taxon>Streptosporangium</taxon>
    </lineage>
</organism>
<dbReference type="SUPFAM" id="SSF51735">
    <property type="entry name" value="NAD(P)-binding Rossmann-fold domains"/>
    <property type="match status" value="1"/>
</dbReference>
<dbReference type="PANTHER" id="PTHR14239">
    <property type="entry name" value="DUDULIN-RELATED"/>
    <property type="match status" value="1"/>
</dbReference>
<gene>
    <name evidence="3" type="ORF">F4562_000295</name>
</gene>
<dbReference type="InterPro" id="IPR028939">
    <property type="entry name" value="P5C_Rdtase_cat_N"/>
</dbReference>
<dbReference type="Pfam" id="PF03807">
    <property type="entry name" value="F420_oxidored"/>
    <property type="match status" value="1"/>
</dbReference>
<keyword evidence="4" id="KW-1185">Reference proteome</keyword>
<dbReference type="Proteomes" id="UP000540685">
    <property type="component" value="Unassembled WGS sequence"/>
</dbReference>
<comment type="caution">
    <text evidence="3">The sequence shown here is derived from an EMBL/GenBank/DDBJ whole genome shotgun (WGS) entry which is preliminary data.</text>
</comment>
<dbReference type="AlphaFoldDB" id="A0A7W9IAR5"/>
<accession>A0A7W9IAR5</accession>
<reference evidence="3 4" key="1">
    <citation type="submission" date="2020-08" db="EMBL/GenBank/DDBJ databases">
        <title>Sequencing the genomes of 1000 actinobacteria strains.</title>
        <authorList>
            <person name="Klenk H.-P."/>
        </authorList>
    </citation>
    <scope>NUCLEOTIDE SEQUENCE [LARGE SCALE GENOMIC DNA]</scope>
    <source>
        <strain evidence="3 4">DSM 46887</strain>
    </source>
</reference>
<evidence type="ECO:0000313" key="4">
    <source>
        <dbReference type="Proteomes" id="UP000540685"/>
    </source>
</evidence>
<dbReference type="Gene3D" id="3.40.50.720">
    <property type="entry name" value="NAD(P)-binding Rossmann-like Domain"/>
    <property type="match status" value="1"/>
</dbReference>
<name>A0A7W9IAR5_9ACTN</name>
<dbReference type="GO" id="GO:0016491">
    <property type="term" value="F:oxidoreductase activity"/>
    <property type="evidence" value="ECO:0007669"/>
    <property type="project" value="UniProtKB-KW"/>
</dbReference>
<evidence type="ECO:0000313" key="3">
    <source>
        <dbReference type="EMBL" id="MBB5817233.1"/>
    </source>
</evidence>
<dbReference type="EMBL" id="JACHMP010000001">
    <property type="protein sequence ID" value="MBB5817233.1"/>
    <property type="molecule type" value="Genomic_DNA"/>
</dbReference>
<feature type="domain" description="Pyrroline-5-carboxylate reductase catalytic N-terminal" evidence="2">
    <location>
        <begin position="2"/>
        <end position="94"/>
    </location>
</feature>